<dbReference type="Proteomes" id="UP000186594">
    <property type="component" value="Unassembled WGS sequence"/>
</dbReference>
<evidence type="ECO:0000313" key="3">
    <source>
        <dbReference type="Proteomes" id="UP000186594"/>
    </source>
</evidence>
<dbReference type="AlphaFoldDB" id="A0A1U7LKQ5"/>
<reference evidence="2 3" key="1">
    <citation type="submission" date="2016-04" db="EMBL/GenBank/DDBJ databases">
        <title>Evolutionary innovation and constraint leading to complex multicellularity in the Ascomycota.</title>
        <authorList>
            <person name="Cisse O."/>
            <person name="Nguyen A."/>
            <person name="Hewitt D.A."/>
            <person name="Jedd G."/>
            <person name="Stajich J.E."/>
        </authorList>
    </citation>
    <scope>NUCLEOTIDE SEQUENCE [LARGE SCALE GENOMIC DNA]</scope>
    <source>
        <strain evidence="2 3">DAH-3</strain>
    </source>
</reference>
<organism evidence="2 3">
    <name type="scientific">Neolecta irregularis (strain DAH-3)</name>
    <dbReference type="NCBI Taxonomy" id="1198029"/>
    <lineage>
        <taxon>Eukaryota</taxon>
        <taxon>Fungi</taxon>
        <taxon>Dikarya</taxon>
        <taxon>Ascomycota</taxon>
        <taxon>Taphrinomycotina</taxon>
        <taxon>Neolectales</taxon>
        <taxon>Neolectaceae</taxon>
        <taxon>Neolecta</taxon>
    </lineage>
</organism>
<evidence type="ECO:0000256" key="1">
    <source>
        <dbReference type="SAM" id="SignalP"/>
    </source>
</evidence>
<accession>A0A1U7LKQ5</accession>
<keyword evidence="1" id="KW-0732">Signal</keyword>
<gene>
    <name evidence="2" type="ORF">NEOLI_005266</name>
</gene>
<protein>
    <submittedName>
        <fullName evidence="2">Uncharacterized protein</fullName>
    </submittedName>
</protein>
<feature type="signal peptide" evidence="1">
    <location>
        <begin position="1"/>
        <end position="16"/>
    </location>
</feature>
<name>A0A1U7LKQ5_NEOID</name>
<sequence length="145" mass="16514">MSLFYILLTFVVAAFSIELDVPFYLRSYYPGTNTLGNRLGSAANNSYVLSTSYNNSLVFMMDQFVLKTSDLVVYFTDDIGELVATTPKNGNPVTEFILQEYEQPGLYQLELRDQDPFFDCGGLKGIHYTEPTGYNCTLVQFWLEF</sequence>
<proteinExistence type="predicted"/>
<dbReference type="EMBL" id="LXFE01002109">
    <property type="protein sequence ID" value="OLL23218.1"/>
    <property type="molecule type" value="Genomic_DNA"/>
</dbReference>
<feature type="chain" id="PRO_5013160392" evidence="1">
    <location>
        <begin position="17"/>
        <end position="145"/>
    </location>
</feature>
<evidence type="ECO:0000313" key="2">
    <source>
        <dbReference type="EMBL" id="OLL23218.1"/>
    </source>
</evidence>
<keyword evidence="3" id="KW-1185">Reference proteome</keyword>
<comment type="caution">
    <text evidence="2">The sequence shown here is derived from an EMBL/GenBank/DDBJ whole genome shotgun (WGS) entry which is preliminary data.</text>
</comment>